<reference evidence="3" key="1">
    <citation type="journal article" date="2019" name="Int. J. Syst. Evol. Microbiol.">
        <title>The Global Catalogue of Microorganisms (GCM) 10K type strain sequencing project: providing services to taxonomists for standard genome sequencing and annotation.</title>
        <authorList>
            <consortium name="The Broad Institute Genomics Platform"/>
            <consortium name="The Broad Institute Genome Sequencing Center for Infectious Disease"/>
            <person name="Wu L."/>
            <person name="Ma J."/>
        </authorList>
    </citation>
    <scope>NUCLEOTIDE SEQUENCE [LARGE SCALE GENOMIC DNA]</scope>
    <source>
        <strain evidence="3">JCM 30742</strain>
    </source>
</reference>
<keyword evidence="3" id="KW-1185">Reference proteome</keyword>
<gene>
    <name evidence="2" type="ORF">GCM10023081_38200</name>
</gene>
<proteinExistence type="predicted"/>
<feature type="region of interest" description="Disordered" evidence="1">
    <location>
        <begin position="77"/>
        <end position="98"/>
    </location>
</feature>
<accession>A0ABP7CWJ6</accession>
<evidence type="ECO:0000313" key="3">
    <source>
        <dbReference type="Proteomes" id="UP001500752"/>
    </source>
</evidence>
<feature type="compositionally biased region" description="Basic and acidic residues" evidence="1">
    <location>
        <begin position="77"/>
        <end position="91"/>
    </location>
</feature>
<organism evidence="2 3">
    <name type="scientific">Arthrobacter ginkgonis</name>
    <dbReference type="NCBI Taxonomy" id="1630594"/>
    <lineage>
        <taxon>Bacteria</taxon>
        <taxon>Bacillati</taxon>
        <taxon>Actinomycetota</taxon>
        <taxon>Actinomycetes</taxon>
        <taxon>Micrococcales</taxon>
        <taxon>Micrococcaceae</taxon>
        <taxon>Arthrobacter</taxon>
    </lineage>
</organism>
<dbReference type="Proteomes" id="UP001500752">
    <property type="component" value="Unassembled WGS sequence"/>
</dbReference>
<evidence type="ECO:0000313" key="2">
    <source>
        <dbReference type="EMBL" id="GAA3697598.1"/>
    </source>
</evidence>
<evidence type="ECO:0000256" key="1">
    <source>
        <dbReference type="SAM" id="MobiDB-lite"/>
    </source>
</evidence>
<dbReference type="EMBL" id="BAABEO010000025">
    <property type="protein sequence ID" value="GAA3697598.1"/>
    <property type="molecule type" value="Genomic_DNA"/>
</dbReference>
<comment type="caution">
    <text evidence="2">The sequence shown here is derived from an EMBL/GenBank/DDBJ whole genome shotgun (WGS) entry which is preliminary data.</text>
</comment>
<protein>
    <submittedName>
        <fullName evidence="2">Uncharacterized protein</fullName>
    </submittedName>
</protein>
<name>A0ABP7CWJ6_9MICC</name>
<sequence length="98" mass="11216">MLETGRRMPKKTREQRAYDRRVRSRVEGFMVCLGKFATDAHADAVPLGLLGWLRRSEYLALSEAERLEHLKAAVRAEVKADEGPRPAHPDEAEPWPTY</sequence>